<accession>A0AAT9LDF4</accession>
<evidence type="ECO:0000256" key="3">
    <source>
        <dbReference type="ARBA" id="ARBA00022801"/>
    </source>
</evidence>
<proteinExistence type="inferred from homology"/>
<protein>
    <submittedName>
        <fullName evidence="5">DUF86 domain-containing protein</fullName>
    </submittedName>
</protein>
<evidence type="ECO:0000256" key="2">
    <source>
        <dbReference type="ARBA" id="ARBA00022722"/>
    </source>
</evidence>
<name>A0AAT9LDF4_9FIRM</name>
<dbReference type="Pfam" id="PF01934">
    <property type="entry name" value="HepT-like"/>
    <property type="match status" value="1"/>
</dbReference>
<keyword evidence="3" id="KW-0378">Hydrolase</keyword>
<dbReference type="AlphaFoldDB" id="A0AAT9LDF4"/>
<sequence>MVRLRNRAVHLYGDVDPSHVYEILQNDLGDFETFISLIVEHCFT</sequence>
<keyword evidence="1" id="KW-1277">Toxin-antitoxin system</keyword>
<dbReference type="InterPro" id="IPR008201">
    <property type="entry name" value="HepT-like"/>
</dbReference>
<dbReference type="InterPro" id="IPR037038">
    <property type="entry name" value="HepT-like_sf"/>
</dbReference>
<evidence type="ECO:0000313" key="5">
    <source>
        <dbReference type="EMBL" id="QUL99161.1"/>
    </source>
</evidence>
<keyword evidence="2" id="KW-0540">Nuclease</keyword>
<dbReference type="KEGG" id="fcz:IMF26_03590"/>
<evidence type="ECO:0000256" key="1">
    <source>
        <dbReference type="ARBA" id="ARBA00022649"/>
    </source>
</evidence>
<evidence type="ECO:0000256" key="4">
    <source>
        <dbReference type="ARBA" id="ARBA00024207"/>
    </source>
</evidence>
<reference evidence="5" key="2">
    <citation type="journal article" date="2023" name="Biology">
        <title>Prokaryotic Life Associated with Coal-Fire Gas Vents Revealed by Metagenomics.</title>
        <authorList>
            <person name="Kadnikov V.V."/>
            <person name="Mardanov A.V."/>
            <person name="Beletsky A.V."/>
            <person name="Karnachuk O.V."/>
            <person name="Ravin N.V."/>
        </authorList>
    </citation>
    <scope>NUCLEOTIDE SEQUENCE</scope>
    <source>
        <strain evidence="5">Bu02</strain>
    </source>
</reference>
<organism evidence="5">
    <name type="scientific">Candidatus Fermentithermobacillus carboniphilus</name>
    <dbReference type="NCBI Taxonomy" id="3085328"/>
    <lineage>
        <taxon>Bacteria</taxon>
        <taxon>Bacillati</taxon>
        <taxon>Bacillota</taxon>
        <taxon>Candidatus Fermentithermobacillia</taxon>
        <taxon>Candidatus Fermentithermobacillales</taxon>
        <taxon>Candidatus Fermentithermobacillaceae</taxon>
        <taxon>Candidatus Fermentithermobacillus</taxon>
    </lineage>
</organism>
<dbReference type="GO" id="GO:0016787">
    <property type="term" value="F:hydrolase activity"/>
    <property type="evidence" value="ECO:0007669"/>
    <property type="project" value="UniProtKB-KW"/>
</dbReference>
<dbReference type="EMBL" id="CP062796">
    <property type="protein sequence ID" value="QUL99161.1"/>
    <property type="molecule type" value="Genomic_DNA"/>
</dbReference>
<reference evidence="5" key="1">
    <citation type="submission" date="2020-10" db="EMBL/GenBank/DDBJ databases">
        <authorList>
            <person name="Kadnikov V."/>
            <person name="Beletsky A.V."/>
            <person name="Mardanov A.V."/>
            <person name="Karnachuk O.V."/>
            <person name="Ravin N.V."/>
        </authorList>
    </citation>
    <scope>NUCLEOTIDE SEQUENCE</scope>
    <source>
        <strain evidence="5">Bu02</strain>
    </source>
</reference>
<comment type="similarity">
    <text evidence="4">Belongs to the HepT RNase toxin family.</text>
</comment>
<dbReference type="GO" id="GO:0004540">
    <property type="term" value="F:RNA nuclease activity"/>
    <property type="evidence" value="ECO:0007669"/>
    <property type="project" value="InterPro"/>
</dbReference>
<gene>
    <name evidence="5" type="ORF">IMF26_03590</name>
</gene>
<dbReference type="GO" id="GO:0110001">
    <property type="term" value="C:toxin-antitoxin complex"/>
    <property type="evidence" value="ECO:0007669"/>
    <property type="project" value="InterPro"/>
</dbReference>
<dbReference type="Gene3D" id="1.20.120.580">
    <property type="entry name" value="bsu32300-like"/>
    <property type="match status" value="1"/>
</dbReference>